<name>A0A7R8X0V9_9CRUS</name>
<protein>
    <submittedName>
        <fullName evidence="1">Uncharacterized protein</fullName>
    </submittedName>
</protein>
<feature type="non-terminal residue" evidence="1">
    <location>
        <position position="1"/>
    </location>
</feature>
<gene>
    <name evidence="1" type="ORF">CTOB1V02_LOCUS15673</name>
</gene>
<dbReference type="AlphaFoldDB" id="A0A7R8X0V9"/>
<dbReference type="EMBL" id="OB692808">
    <property type="protein sequence ID" value="CAD7237858.1"/>
    <property type="molecule type" value="Genomic_DNA"/>
</dbReference>
<proteinExistence type="predicted"/>
<evidence type="ECO:0000313" key="1">
    <source>
        <dbReference type="EMBL" id="CAD7237858.1"/>
    </source>
</evidence>
<organism evidence="1">
    <name type="scientific">Cyprideis torosa</name>
    <dbReference type="NCBI Taxonomy" id="163714"/>
    <lineage>
        <taxon>Eukaryota</taxon>
        <taxon>Metazoa</taxon>
        <taxon>Ecdysozoa</taxon>
        <taxon>Arthropoda</taxon>
        <taxon>Crustacea</taxon>
        <taxon>Oligostraca</taxon>
        <taxon>Ostracoda</taxon>
        <taxon>Podocopa</taxon>
        <taxon>Podocopida</taxon>
        <taxon>Cytherocopina</taxon>
        <taxon>Cytheroidea</taxon>
        <taxon>Cytherideidae</taxon>
        <taxon>Cyprideis</taxon>
    </lineage>
</organism>
<reference evidence="1" key="1">
    <citation type="submission" date="2020-11" db="EMBL/GenBank/DDBJ databases">
        <authorList>
            <person name="Tran Van P."/>
        </authorList>
    </citation>
    <scope>NUCLEOTIDE SEQUENCE</scope>
</reference>
<sequence length="97" mass="11077">MYMGVFIFLDSSVAFLVSSCLNMLVGLVTVETIFILEAVSSQESGDEMSTVKDVMDKGFHFFPQYCFGRSLMVLKMRRDQAKMMGKTKVLKMRRDRA</sequence>
<accession>A0A7R8X0V9</accession>